<proteinExistence type="predicted"/>
<keyword evidence="1" id="KW-0479">Metal-binding</keyword>
<feature type="compositionally biased region" description="Low complexity" evidence="4">
    <location>
        <begin position="609"/>
        <end position="618"/>
    </location>
</feature>
<evidence type="ECO:0000256" key="3">
    <source>
        <dbReference type="ARBA" id="ARBA00022833"/>
    </source>
</evidence>
<dbReference type="Proteomes" id="UP000319257">
    <property type="component" value="Unassembled WGS sequence"/>
</dbReference>
<dbReference type="InterPro" id="IPR028938">
    <property type="entry name" value="Rsf1-like"/>
</dbReference>
<accession>A0A507BC06</accession>
<dbReference type="InterPro" id="IPR001965">
    <property type="entry name" value="Znf_PHD"/>
</dbReference>
<dbReference type="PROSITE" id="PS01359">
    <property type="entry name" value="ZF_PHD_1"/>
    <property type="match status" value="1"/>
</dbReference>
<keyword evidence="2" id="KW-0863">Zinc-finger</keyword>
<organism evidence="6 7">
    <name type="scientific">Thyridium curvatum</name>
    <dbReference type="NCBI Taxonomy" id="1093900"/>
    <lineage>
        <taxon>Eukaryota</taxon>
        <taxon>Fungi</taxon>
        <taxon>Dikarya</taxon>
        <taxon>Ascomycota</taxon>
        <taxon>Pezizomycotina</taxon>
        <taxon>Sordariomycetes</taxon>
        <taxon>Sordariomycetidae</taxon>
        <taxon>Thyridiales</taxon>
        <taxon>Thyridiaceae</taxon>
        <taxon>Thyridium</taxon>
    </lineage>
</organism>
<feature type="compositionally biased region" description="Polar residues" evidence="4">
    <location>
        <begin position="751"/>
        <end position="760"/>
    </location>
</feature>
<evidence type="ECO:0000259" key="5">
    <source>
        <dbReference type="SMART" id="SM00249"/>
    </source>
</evidence>
<dbReference type="SMART" id="SM00249">
    <property type="entry name" value="PHD"/>
    <property type="match status" value="1"/>
</dbReference>
<evidence type="ECO:0000313" key="7">
    <source>
        <dbReference type="Proteomes" id="UP000319257"/>
    </source>
</evidence>
<dbReference type="GeneID" id="41970527"/>
<dbReference type="Gene3D" id="3.30.40.10">
    <property type="entry name" value="Zinc/RING finger domain, C3HC4 (zinc finger)"/>
    <property type="match status" value="1"/>
</dbReference>
<sequence>MPNPFGTDETPAKFSSFDIFTKIRTLQHMTQIIMKQPEKLRERMTELKEADHDHTSWRIEPYGWDRHDRTYFVLDDNRIYRLTDAPPPPPPAPKPKKNSKKARAAARASKRRRLSAALESAAEDGGDEASENGYEPVEEIDDGLGGMKWECIAVNLDQVRDFLATIQKTKDPNEKVLRDQVQEHLVPILEAQEEKRKRREKEREKELLNLAKMANAKRSSRIANKVEHQRQEEIAQEEERKRSEEVAAARKAEQQRRKLERERESRMMSRENRLKDREARRLQHEEELAQLSEDSKNMSSGTGRVSERKLQADIERSKQALKELEEEEDDWVFDCICGLHGQVDDGQHSVACERCNVWQHSKCLGISESDAERDDFHFICESCHRRQEEKERLGARKPVIKIKVNRPGSSSSASAPQQPTSTTGTPNGPTSSTRMVVEIDSKPPATNATETPKPHAHSSPISVVTNGLKDAPSVLAPPRPEFNPSIPIKTDGAASQESLPSGGELRRASLNGQNPFSSPHPGLSPPNQSPNKSRAYGTIYDQPSPVPNKIQTAQGQSAGTSNGVPRKISTTPILPPTFARPPSSNSNSKPIPAVSPSKAQAHSEPMAKAAVPSSASSPPTVPAVPPTPTTTHPGQQSQATPSSTLATTPRLTPIHGGGAQGDLQSPTLPPQSGGLSPIKHSPPARKDTAMSGVFPSSSPTPPILPPIAALSPSPRQQNLTPPVKHDSFSQESSLAQQDQQAPTVGGPNGANEASVNGGSA</sequence>
<dbReference type="GO" id="GO:0008270">
    <property type="term" value="F:zinc ion binding"/>
    <property type="evidence" value="ECO:0007669"/>
    <property type="project" value="UniProtKB-KW"/>
</dbReference>
<dbReference type="InterPro" id="IPR019787">
    <property type="entry name" value="Znf_PHD-finger"/>
</dbReference>
<dbReference type="CDD" id="cd15556">
    <property type="entry name" value="PHD_MMD1_like"/>
    <property type="match status" value="1"/>
</dbReference>
<dbReference type="OrthoDB" id="303107at2759"/>
<dbReference type="GO" id="GO:0006355">
    <property type="term" value="P:regulation of DNA-templated transcription"/>
    <property type="evidence" value="ECO:0007669"/>
    <property type="project" value="InterPro"/>
</dbReference>
<feature type="compositionally biased region" description="Basic residues" evidence="4">
    <location>
        <begin position="94"/>
        <end position="114"/>
    </location>
</feature>
<dbReference type="InterPro" id="IPR013083">
    <property type="entry name" value="Znf_RING/FYVE/PHD"/>
</dbReference>
<dbReference type="Pfam" id="PF00628">
    <property type="entry name" value="PHD"/>
    <property type="match status" value="1"/>
</dbReference>
<name>A0A507BC06_9PEZI</name>
<feature type="domain" description="Zinc finger PHD-type" evidence="5">
    <location>
        <begin position="334"/>
        <end position="384"/>
    </location>
</feature>
<dbReference type="PANTHER" id="PTHR14296:SF3">
    <property type="entry name" value="DIKAR, ISOFORM F"/>
    <property type="match status" value="1"/>
</dbReference>
<evidence type="ECO:0000313" key="6">
    <source>
        <dbReference type="EMBL" id="TPX17437.1"/>
    </source>
</evidence>
<feature type="compositionally biased region" description="Acidic residues" evidence="4">
    <location>
        <begin position="121"/>
        <end position="140"/>
    </location>
</feature>
<evidence type="ECO:0000256" key="2">
    <source>
        <dbReference type="ARBA" id="ARBA00022771"/>
    </source>
</evidence>
<dbReference type="GO" id="GO:0031213">
    <property type="term" value="C:RSF complex"/>
    <property type="evidence" value="ECO:0007669"/>
    <property type="project" value="InterPro"/>
</dbReference>
<gene>
    <name evidence="6" type="ORF">E0L32_003080</name>
</gene>
<dbReference type="AlphaFoldDB" id="A0A507BC06"/>
<feature type="compositionally biased region" description="Polar residues" evidence="4">
    <location>
        <begin position="632"/>
        <end position="650"/>
    </location>
</feature>
<dbReference type="STRING" id="1093900.A0A507BC06"/>
<feature type="compositionally biased region" description="Low complexity" evidence="4">
    <location>
        <begin position="409"/>
        <end position="433"/>
    </location>
</feature>
<comment type="caution">
    <text evidence="6">The sequence shown here is derived from an EMBL/GenBank/DDBJ whole genome shotgun (WGS) entry which is preliminary data.</text>
</comment>
<feature type="compositionally biased region" description="Polar residues" evidence="4">
    <location>
        <begin position="549"/>
        <end position="572"/>
    </location>
</feature>
<dbReference type="InterPro" id="IPR019786">
    <property type="entry name" value="Zinc_finger_PHD-type_CS"/>
</dbReference>
<dbReference type="RefSeq" id="XP_030999148.1">
    <property type="nucleotide sequence ID" value="XM_031137341.1"/>
</dbReference>
<feature type="compositionally biased region" description="Basic and acidic residues" evidence="4">
    <location>
        <begin position="224"/>
        <end position="287"/>
    </location>
</feature>
<dbReference type="EMBL" id="SKBQ01000013">
    <property type="protein sequence ID" value="TPX17437.1"/>
    <property type="molecule type" value="Genomic_DNA"/>
</dbReference>
<dbReference type="CDD" id="cd22265">
    <property type="entry name" value="UDM1_RNF168"/>
    <property type="match status" value="1"/>
</dbReference>
<reference evidence="6 7" key="1">
    <citation type="submission" date="2019-06" db="EMBL/GenBank/DDBJ databases">
        <title>Draft genome sequence of the filamentous fungus Phialemoniopsis curvata isolated from diesel fuel.</title>
        <authorList>
            <person name="Varaljay V.A."/>
            <person name="Lyon W.J."/>
            <person name="Crouch A.L."/>
            <person name="Drake C.E."/>
            <person name="Hollomon J.M."/>
            <person name="Nadeau L.J."/>
            <person name="Nunn H.S."/>
            <person name="Stevenson B.S."/>
            <person name="Bojanowski C.L."/>
            <person name="Crookes-Goodson W.J."/>
        </authorList>
    </citation>
    <scope>NUCLEOTIDE SEQUENCE [LARGE SCALE GENOMIC DNA]</scope>
    <source>
        <strain evidence="6 7">D216</strain>
    </source>
</reference>
<keyword evidence="3" id="KW-0862">Zinc</keyword>
<evidence type="ECO:0000256" key="4">
    <source>
        <dbReference type="SAM" id="MobiDB-lite"/>
    </source>
</evidence>
<feature type="compositionally biased region" description="Polar residues" evidence="4">
    <location>
        <begin position="729"/>
        <end position="742"/>
    </location>
</feature>
<protein>
    <recommendedName>
        <fullName evidence="5">Zinc finger PHD-type domain-containing protein</fullName>
    </recommendedName>
</protein>
<dbReference type="InterPro" id="IPR011011">
    <property type="entry name" value="Znf_FYVE_PHD"/>
</dbReference>
<feature type="compositionally biased region" description="Low complexity" evidence="4">
    <location>
        <begin position="581"/>
        <end position="592"/>
    </location>
</feature>
<dbReference type="InParanoid" id="A0A507BC06"/>
<feature type="compositionally biased region" description="Pro residues" evidence="4">
    <location>
        <begin position="619"/>
        <end position="628"/>
    </location>
</feature>
<dbReference type="InterPro" id="IPR058054">
    <property type="entry name" value="Znf_MS1-like"/>
</dbReference>
<dbReference type="SUPFAM" id="SSF57903">
    <property type="entry name" value="FYVE/PHD zinc finger"/>
    <property type="match status" value="1"/>
</dbReference>
<feature type="region of interest" description="Disordered" evidence="4">
    <location>
        <begin position="81"/>
        <end position="140"/>
    </location>
</feature>
<keyword evidence="7" id="KW-1185">Reference proteome</keyword>
<feature type="region of interest" description="Disordered" evidence="4">
    <location>
        <begin position="390"/>
        <end position="760"/>
    </location>
</feature>
<evidence type="ECO:0000256" key="1">
    <source>
        <dbReference type="ARBA" id="ARBA00022723"/>
    </source>
</evidence>
<feature type="region of interest" description="Disordered" evidence="4">
    <location>
        <begin position="219"/>
        <end position="309"/>
    </location>
</feature>
<dbReference type="PANTHER" id="PTHR14296">
    <property type="entry name" value="REMODELING AND SPACING FACTOR 1"/>
    <property type="match status" value="1"/>
</dbReference>